<dbReference type="GO" id="GO:0003735">
    <property type="term" value="F:structural constituent of ribosome"/>
    <property type="evidence" value="ECO:0007669"/>
    <property type="project" value="InterPro"/>
</dbReference>
<evidence type="ECO:0000313" key="8">
    <source>
        <dbReference type="Proteomes" id="UP000267821"/>
    </source>
</evidence>
<evidence type="ECO:0000256" key="2">
    <source>
        <dbReference type="ARBA" id="ARBA00022980"/>
    </source>
</evidence>
<evidence type="ECO:0000256" key="1">
    <source>
        <dbReference type="ARBA" id="ARBA00009680"/>
    </source>
</evidence>
<reference evidence="7 8" key="1">
    <citation type="journal article" date="2018" name="Nat. Ecol. Evol.">
        <title>Pezizomycetes genomes reveal the molecular basis of ectomycorrhizal truffle lifestyle.</title>
        <authorList>
            <person name="Murat C."/>
            <person name="Payen T."/>
            <person name="Noel B."/>
            <person name="Kuo A."/>
            <person name="Morin E."/>
            <person name="Chen J."/>
            <person name="Kohler A."/>
            <person name="Krizsan K."/>
            <person name="Balestrini R."/>
            <person name="Da Silva C."/>
            <person name="Montanini B."/>
            <person name="Hainaut M."/>
            <person name="Levati E."/>
            <person name="Barry K.W."/>
            <person name="Belfiori B."/>
            <person name="Cichocki N."/>
            <person name="Clum A."/>
            <person name="Dockter R.B."/>
            <person name="Fauchery L."/>
            <person name="Guy J."/>
            <person name="Iotti M."/>
            <person name="Le Tacon F."/>
            <person name="Lindquist E.A."/>
            <person name="Lipzen A."/>
            <person name="Malagnac F."/>
            <person name="Mello A."/>
            <person name="Molinier V."/>
            <person name="Miyauchi S."/>
            <person name="Poulain J."/>
            <person name="Riccioni C."/>
            <person name="Rubini A."/>
            <person name="Sitrit Y."/>
            <person name="Splivallo R."/>
            <person name="Traeger S."/>
            <person name="Wang M."/>
            <person name="Zifcakova L."/>
            <person name="Wipf D."/>
            <person name="Zambonelli A."/>
            <person name="Paolocci F."/>
            <person name="Nowrousian M."/>
            <person name="Ottonello S."/>
            <person name="Baldrian P."/>
            <person name="Spatafora J.W."/>
            <person name="Henrissat B."/>
            <person name="Nagy L.G."/>
            <person name="Aury J.M."/>
            <person name="Wincker P."/>
            <person name="Grigoriev I.V."/>
            <person name="Bonfante P."/>
            <person name="Martin F.M."/>
        </authorList>
    </citation>
    <scope>NUCLEOTIDE SEQUENCE [LARGE SCALE GENOMIC DNA]</scope>
    <source>
        <strain evidence="7 8">ATCC MYA-4762</strain>
    </source>
</reference>
<dbReference type="InterPro" id="IPR018098">
    <property type="entry name" value="Ribosomal_eS24_CS"/>
</dbReference>
<protein>
    <recommendedName>
        <fullName evidence="5">40S ribosomal protein S24</fullName>
    </recommendedName>
</protein>
<dbReference type="GO" id="GO:0005840">
    <property type="term" value="C:ribosome"/>
    <property type="evidence" value="ECO:0007669"/>
    <property type="project" value="UniProtKB-KW"/>
</dbReference>
<keyword evidence="8" id="KW-1185">Reference proteome</keyword>
<sequence length="136" mass="15960">MSDAPVTIRTRKFIRNPLLARKQMVVDILHPNRANISKDELRKKLAEIYKVEKNTVSVFGMRTHFGGGKTTGFALIYDTYEALKKFEPHYRLVRYGEAKKIEKPSRQQRKQRKNKSKEIRGTQRNANKKVEKKSKK</sequence>
<evidence type="ECO:0000256" key="6">
    <source>
        <dbReference type="SAM" id="MobiDB-lite"/>
    </source>
</evidence>
<comment type="similarity">
    <text evidence="1 4">Belongs to the eukaryotic ribosomal protein eS24 family.</text>
</comment>
<dbReference type="InterPro" id="IPR012678">
    <property type="entry name" value="Ribosomal_uL23/eL15/eS24_sf"/>
</dbReference>
<dbReference type="Proteomes" id="UP000267821">
    <property type="component" value="Unassembled WGS sequence"/>
</dbReference>
<organism evidence="7 8">
    <name type="scientific">Terfezia boudieri ATCC MYA-4762</name>
    <dbReference type="NCBI Taxonomy" id="1051890"/>
    <lineage>
        <taxon>Eukaryota</taxon>
        <taxon>Fungi</taxon>
        <taxon>Dikarya</taxon>
        <taxon>Ascomycota</taxon>
        <taxon>Pezizomycotina</taxon>
        <taxon>Pezizomycetes</taxon>
        <taxon>Pezizales</taxon>
        <taxon>Pezizaceae</taxon>
        <taxon>Terfezia</taxon>
    </lineage>
</organism>
<dbReference type="SUPFAM" id="SSF54189">
    <property type="entry name" value="Ribosomal proteins S24e, L23 and L15e"/>
    <property type="match status" value="1"/>
</dbReference>
<feature type="compositionally biased region" description="Basic residues" evidence="6">
    <location>
        <begin position="106"/>
        <end position="115"/>
    </location>
</feature>
<feature type="compositionally biased region" description="Basic residues" evidence="6">
    <location>
        <begin position="126"/>
        <end position="136"/>
    </location>
</feature>
<dbReference type="EMBL" id="ML121538">
    <property type="protein sequence ID" value="RPB25261.1"/>
    <property type="molecule type" value="Genomic_DNA"/>
</dbReference>
<dbReference type="AlphaFoldDB" id="A0A3N4LX69"/>
<dbReference type="STRING" id="1051890.A0A3N4LX69"/>
<feature type="region of interest" description="Disordered" evidence="6">
    <location>
        <begin position="101"/>
        <end position="136"/>
    </location>
</feature>
<evidence type="ECO:0000256" key="5">
    <source>
        <dbReference type="RuleBase" id="RU004383"/>
    </source>
</evidence>
<dbReference type="Pfam" id="PF01282">
    <property type="entry name" value="Ribosomal_S24e"/>
    <property type="match status" value="1"/>
</dbReference>
<evidence type="ECO:0000313" key="7">
    <source>
        <dbReference type="EMBL" id="RPB25261.1"/>
    </source>
</evidence>
<proteinExistence type="inferred from homology"/>
<dbReference type="PROSITE" id="PS00529">
    <property type="entry name" value="RIBOSOMAL_S24E"/>
    <property type="match status" value="1"/>
</dbReference>
<dbReference type="HAMAP" id="MF_00545">
    <property type="entry name" value="Ribosomal_eS24"/>
    <property type="match status" value="1"/>
</dbReference>
<evidence type="ECO:0000256" key="4">
    <source>
        <dbReference type="RuleBase" id="RU004381"/>
    </source>
</evidence>
<name>A0A3N4LX69_9PEZI</name>
<dbReference type="GO" id="GO:1990904">
    <property type="term" value="C:ribonucleoprotein complex"/>
    <property type="evidence" value="ECO:0007669"/>
    <property type="project" value="UniProtKB-KW"/>
</dbReference>
<dbReference type="OrthoDB" id="5571754at2759"/>
<dbReference type="FunFam" id="3.30.70.3370:FF:000001">
    <property type="entry name" value="40S ribosomal protein S24"/>
    <property type="match status" value="1"/>
</dbReference>
<dbReference type="InParanoid" id="A0A3N4LX69"/>
<keyword evidence="3 4" id="KW-0687">Ribonucleoprotein</keyword>
<dbReference type="InterPro" id="IPR053709">
    <property type="entry name" value="eRP_eS24_sf"/>
</dbReference>
<dbReference type="FunCoup" id="A0A3N4LX69">
    <property type="interactions" value="1112"/>
</dbReference>
<keyword evidence="2 4" id="KW-0689">Ribosomal protein</keyword>
<evidence type="ECO:0000256" key="3">
    <source>
        <dbReference type="ARBA" id="ARBA00023274"/>
    </source>
</evidence>
<dbReference type="GO" id="GO:0006412">
    <property type="term" value="P:translation"/>
    <property type="evidence" value="ECO:0007669"/>
    <property type="project" value="InterPro"/>
</dbReference>
<dbReference type="PANTHER" id="PTHR10496">
    <property type="entry name" value="40S RIBOSOMAL PROTEIN S24"/>
    <property type="match status" value="1"/>
</dbReference>
<gene>
    <name evidence="7" type="ORF">L211DRAFT_806562</name>
</gene>
<dbReference type="Gene3D" id="3.30.70.3370">
    <property type="match status" value="1"/>
</dbReference>
<accession>A0A3N4LX69</accession>
<dbReference type="InterPro" id="IPR001976">
    <property type="entry name" value="Ribosomal_eS24"/>
</dbReference>